<dbReference type="Proteomes" id="UP001367316">
    <property type="component" value="Unassembled WGS sequence"/>
</dbReference>
<keyword evidence="1" id="KW-0732">Signal</keyword>
<name>A0ABR1NC18_9PEZI</name>
<feature type="chain" id="PRO_5047167770" description="Secreted protein" evidence="1">
    <location>
        <begin position="30"/>
        <end position="150"/>
    </location>
</feature>
<evidence type="ECO:0000313" key="2">
    <source>
        <dbReference type="EMBL" id="KAK7611967.1"/>
    </source>
</evidence>
<keyword evidence="3" id="KW-1185">Reference proteome</keyword>
<evidence type="ECO:0000313" key="3">
    <source>
        <dbReference type="Proteomes" id="UP001367316"/>
    </source>
</evidence>
<evidence type="ECO:0000256" key="1">
    <source>
        <dbReference type="SAM" id="SignalP"/>
    </source>
</evidence>
<evidence type="ECO:0008006" key="4">
    <source>
        <dbReference type="Google" id="ProtNLM"/>
    </source>
</evidence>
<protein>
    <recommendedName>
        <fullName evidence="4">Secreted protein</fullName>
    </recommendedName>
</protein>
<dbReference type="EMBL" id="JBBPBF010000012">
    <property type="protein sequence ID" value="KAK7611967.1"/>
    <property type="molecule type" value="Genomic_DNA"/>
</dbReference>
<accession>A0ABR1NC18</accession>
<comment type="caution">
    <text evidence="2">The sequence shown here is derived from an EMBL/GenBank/DDBJ whole genome shotgun (WGS) entry which is preliminary data.</text>
</comment>
<reference evidence="2 3" key="1">
    <citation type="submission" date="2024-04" db="EMBL/GenBank/DDBJ databases">
        <title>Phyllosticta paracitricarpa is synonymous to the EU quarantine fungus P. citricarpa based on phylogenomic analyses.</title>
        <authorList>
            <consortium name="Lawrence Berkeley National Laboratory"/>
            <person name="Van ingen-buijs V.A."/>
            <person name="Van westerhoven A.C."/>
            <person name="Haridas S."/>
            <person name="Skiadas P."/>
            <person name="Martin F."/>
            <person name="Groenewald J.Z."/>
            <person name="Crous P.W."/>
            <person name="Seidl M.F."/>
        </authorList>
    </citation>
    <scope>NUCLEOTIDE SEQUENCE [LARGE SCALE GENOMIC DNA]</scope>
    <source>
        <strain evidence="2 3">CBS 141358</strain>
    </source>
</reference>
<gene>
    <name evidence="2" type="ORF">JOL62DRAFT_572315</name>
</gene>
<feature type="signal peptide" evidence="1">
    <location>
        <begin position="1"/>
        <end position="29"/>
    </location>
</feature>
<proteinExistence type="predicted"/>
<organism evidence="2 3">
    <name type="scientific">Phyllosticta paracitricarpa</name>
    <dbReference type="NCBI Taxonomy" id="2016321"/>
    <lineage>
        <taxon>Eukaryota</taxon>
        <taxon>Fungi</taxon>
        <taxon>Dikarya</taxon>
        <taxon>Ascomycota</taxon>
        <taxon>Pezizomycotina</taxon>
        <taxon>Dothideomycetes</taxon>
        <taxon>Dothideomycetes incertae sedis</taxon>
        <taxon>Botryosphaeriales</taxon>
        <taxon>Phyllostictaceae</taxon>
        <taxon>Phyllosticta</taxon>
    </lineage>
</organism>
<sequence length="150" mass="16444">MLHAICQCPPGPTLIRLLALPLRLVRTTASPSFSEANTQYACFSCSVESRTLVNSWHWSNLASQWMRIGDAASLGHASAASSLIDAEQQRRHEYDGSWASAVSLHRFTCWVLVSGARRSSREQRPPVPAVLHNLSGFCSPACTPPSVLQR</sequence>